<evidence type="ECO:0000256" key="1">
    <source>
        <dbReference type="SAM" id="Phobius"/>
    </source>
</evidence>
<dbReference type="Proteomes" id="UP000631114">
    <property type="component" value="Unassembled WGS sequence"/>
</dbReference>
<comment type="caution">
    <text evidence="2">The sequence shown here is derived from an EMBL/GenBank/DDBJ whole genome shotgun (WGS) entry which is preliminary data.</text>
</comment>
<keyword evidence="1" id="KW-0472">Membrane</keyword>
<dbReference type="AlphaFoldDB" id="A0A835HEF2"/>
<evidence type="ECO:0000313" key="3">
    <source>
        <dbReference type="Proteomes" id="UP000631114"/>
    </source>
</evidence>
<reference evidence="2 3" key="1">
    <citation type="submission" date="2020-10" db="EMBL/GenBank/DDBJ databases">
        <title>The Coptis chinensis genome and diversification of protoberbering-type alkaloids.</title>
        <authorList>
            <person name="Wang B."/>
            <person name="Shu S."/>
            <person name="Song C."/>
            <person name="Liu Y."/>
        </authorList>
    </citation>
    <scope>NUCLEOTIDE SEQUENCE [LARGE SCALE GENOMIC DNA]</scope>
    <source>
        <strain evidence="2">HL-2020</strain>
        <tissue evidence="2">Leaf</tissue>
    </source>
</reference>
<gene>
    <name evidence="2" type="ORF">IFM89_020411</name>
</gene>
<evidence type="ECO:0000313" key="2">
    <source>
        <dbReference type="EMBL" id="KAF9597651.1"/>
    </source>
</evidence>
<feature type="transmembrane region" description="Helical" evidence="1">
    <location>
        <begin position="24"/>
        <end position="43"/>
    </location>
</feature>
<name>A0A835HEF2_9MAGN</name>
<keyword evidence="3" id="KW-1185">Reference proteome</keyword>
<organism evidence="2 3">
    <name type="scientific">Coptis chinensis</name>
    <dbReference type="NCBI Taxonomy" id="261450"/>
    <lineage>
        <taxon>Eukaryota</taxon>
        <taxon>Viridiplantae</taxon>
        <taxon>Streptophyta</taxon>
        <taxon>Embryophyta</taxon>
        <taxon>Tracheophyta</taxon>
        <taxon>Spermatophyta</taxon>
        <taxon>Magnoliopsida</taxon>
        <taxon>Ranunculales</taxon>
        <taxon>Ranunculaceae</taxon>
        <taxon>Coptidoideae</taxon>
        <taxon>Coptis</taxon>
    </lineage>
</organism>
<sequence length="100" mass="11183">MNIAYSRCLSVVVYNRVWRTNEDLYLGALFIISFCHILNSGLVTPTTEMETKRHGFKMPNLASTIICRDSSWSKFLGTDGHLVHAAIPASRGVRVRGIIS</sequence>
<accession>A0A835HEF2</accession>
<keyword evidence="1" id="KW-1133">Transmembrane helix</keyword>
<protein>
    <submittedName>
        <fullName evidence="2">Uncharacterized protein</fullName>
    </submittedName>
</protein>
<proteinExistence type="predicted"/>
<keyword evidence="1" id="KW-0812">Transmembrane</keyword>
<dbReference type="EMBL" id="JADFTS010000007">
    <property type="protein sequence ID" value="KAF9597651.1"/>
    <property type="molecule type" value="Genomic_DNA"/>
</dbReference>